<feature type="signal peptide" evidence="1">
    <location>
        <begin position="1"/>
        <end position="25"/>
    </location>
</feature>
<dbReference type="AlphaFoldDB" id="A0AAU8IFL8"/>
<feature type="chain" id="PRO_5043930449" evidence="1">
    <location>
        <begin position="26"/>
        <end position="324"/>
    </location>
</feature>
<name>A0AAU8IFL8_9BACL</name>
<organism evidence="2">
    <name type="scientific">Sporolactobacillus sp. Y61</name>
    <dbReference type="NCBI Taxonomy" id="3160863"/>
    <lineage>
        <taxon>Bacteria</taxon>
        <taxon>Bacillati</taxon>
        <taxon>Bacillota</taxon>
        <taxon>Bacilli</taxon>
        <taxon>Bacillales</taxon>
        <taxon>Sporolactobacillaceae</taxon>
        <taxon>Sporolactobacillus</taxon>
    </lineage>
</organism>
<evidence type="ECO:0000313" key="2">
    <source>
        <dbReference type="EMBL" id="XCJ17002.1"/>
    </source>
</evidence>
<accession>A0AAU8IFL8</accession>
<evidence type="ECO:0000256" key="1">
    <source>
        <dbReference type="SAM" id="SignalP"/>
    </source>
</evidence>
<dbReference type="RefSeq" id="WP_353948333.1">
    <property type="nucleotide sequence ID" value="NZ_CP159510.1"/>
</dbReference>
<sequence length="324" mass="34725">MKAKFRLLVISVLAVAMLTAMTACGNGNGSGDSEKSSGSSADAVTTASIVNDADALVKALSKDGTWIVATLGDLKVDQDIVVEGEFHDKGDASKEIYRKLALYTQDENHKITESFKLTAPKMTVKSENFKIQGGTFVGDVYVEAKGFTLDKSATVDGNIIYTSDEFKNAATVDGKVTGKTSVDAVTSASIVNDADALVNGLSKDGTWMVATLGNITVDKDIVVEGEFHDKNDPSADIYRKLALYTQDENRKITDSFTLTAPKLIVKSENFRLQGGTFKGDVYVEANGFNVHKTAKIDGNVYYANDAIQKSAKIEGEVSGNQEVK</sequence>
<keyword evidence="1" id="KW-0732">Signal</keyword>
<proteinExistence type="predicted"/>
<gene>
    <name evidence="2" type="ORF">ABNN70_00105</name>
</gene>
<protein>
    <submittedName>
        <fullName evidence="2">Polymer-forming cytoskeletal protein</fullName>
    </submittedName>
</protein>
<dbReference type="PROSITE" id="PS51257">
    <property type="entry name" value="PROKAR_LIPOPROTEIN"/>
    <property type="match status" value="1"/>
</dbReference>
<dbReference type="EMBL" id="CP159510">
    <property type="protein sequence ID" value="XCJ17002.1"/>
    <property type="molecule type" value="Genomic_DNA"/>
</dbReference>
<reference evidence="2" key="1">
    <citation type="submission" date="2024-06" db="EMBL/GenBank/DDBJ databases">
        <authorList>
            <person name="Fan A."/>
            <person name="Zhang F.Y."/>
            <person name="Zhang L."/>
        </authorList>
    </citation>
    <scope>NUCLEOTIDE SEQUENCE</scope>
    <source>
        <strain evidence="2">Y61</strain>
    </source>
</reference>